<accession>A0ABW3ATY1</accession>
<protein>
    <submittedName>
        <fullName evidence="1">Uncharacterized protein</fullName>
    </submittedName>
</protein>
<sequence length="148" mass="16709">MNCFENQADLLPDVAAERSVEMTDDEAMNKIGNDIGVALMKQKCTGFMTLAVKMAGKDNTKEERVRSTIGTFKRIENKGFNYIVLNSEGKEKSFLWFKQFSGSEAFMNSTVRLAGKKLKVTWQETEAYLPAAKGYYQVKEITAIEILQ</sequence>
<dbReference type="RefSeq" id="WP_377115523.1">
    <property type="nucleotide sequence ID" value="NZ_JBHTHZ010000010.1"/>
</dbReference>
<gene>
    <name evidence="1" type="ORF">ACFQZX_11965</name>
</gene>
<reference evidence="2" key="1">
    <citation type="journal article" date="2019" name="Int. J. Syst. Evol. Microbiol.">
        <title>The Global Catalogue of Microorganisms (GCM) 10K type strain sequencing project: providing services to taxonomists for standard genome sequencing and annotation.</title>
        <authorList>
            <consortium name="The Broad Institute Genomics Platform"/>
            <consortium name="The Broad Institute Genome Sequencing Center for Infectious Disease"/>
            <person name="Wu L."/>
            <person name="Ma J."/>
        </authorList>
    </citation>
    <scope>NUCLEOTIDE SEQUENCE [LARGE SCALE GENOMIC DNA]</scope>
    <source>
        <strain evidence="2">CCUG 61484</strain>
    </source>
</reference>
<dbReference type="Proteomes" id="UP001597010">
    <property type="component" value="Unassembled WGS sequence"/>
</dbReference>
<comment type="caution">
    <text evidence="1">The sequence shown here is derived from an EMBL/GenBank/DDBJ whole genome shotgun (WGS) entry which is preliminary data.</text>
</comment>
<proteinExistence type="predicted"/>
<dbReference type="EMBL" id="JBHTHZ010000010">
    <property type="protein sequence ID" value="MFD0794335.1"/>
    <property type="molecule type" value="Genomic_DNA"/>
</dbReference>
<evidence type="ECO:0000313" key="1">
    <source>
        <dbReference type="EMBL" id="MFD0794335.1"/>
    </source>
</evidence>
<keyword evidence="2" id="KW-1185">Reference proteome</keyword>
<name>A0ABW3ATY1_9SPHI</name>
<organism evidence="1 2">
    <name type="scientific">Mucilaginibacter litoreus</name>
    <dbReference type="NCBI Taxonomy" id="1048221"/>
    <lineage>
        <taxon>Bacteria</taxon>
        <taxon>Pseudomonadati</taxon>
        <taxon>Bacteroidota</taxon>
        <taxon>Sphingobacteriia</taxon>
        <taxon>Sphingobacteriales</taxon>
        <taxon>Sphingobacteriaceae</taxon>
        <taxon>Mucilaginibacter</taxon>
    </lineage>
</organism>
<evidence type="ECO:0000313" key="2">
    <source>
        <dbReference type="Proteomes" id="UP001597010"/>
    </source>
</evidence>